<feature type="compositionally biased region" description="Basic and acidic residues" evidence="1">
    <location>
        <begin position="1"/>
        <end position="20"/>
    </location>
</feature>
<keyword evidence="3" id="KW-1185">Reference proteome</keyword>
<gene>
    <name evidence="2" type="ORF">GSLYS_00009613001</name>
</gene>
<sequence>MLPDYVKESDELTEKEDRKGTGCFNSPIQMADTSSGSAKAGFNIPKIKKTNKDNLQIVGLNTRDVKELLLDINKHCLNTNFMSEIEVISVKMVHNSELMDKYYKKKGELKDQGRSN</sequence>
<proteinExistence type="predicted"/>
<evidence type="ECO:0000313" key="2">
    <source>
        <dbReference type="EMBL" id="CAL1535653.1"/>
    </source>
</evidence>
<protein>
    <submittedName>
        <fullName evidence="2">Uncharacterized protein</fullName>
    </submittedName>
</protein>
<feature type="compositionally biased region" description="Polar residues" evidence="1">
    <location>
        <begin position="23"/>
        <end position="37"/>
    </location>
</feature>
<reference evidence="2 3" key="1">
    <citation type="submission" date="2024-04" db="EMBL/GenBank/DDBJ databases">
        <authorList>
            <consortium name="Genoscope - CEA"/>
            <person name="William W."/>
        </authorList>
    </citation>
    <scope>NUCLEOTIDE SEQUENCE [LARGE SCALE GENOMIC DNA]</scope>
</reference>
<evidence type="ECO:0000313" key="3">
    <source>
        <dbReference type="Proteomes" id="UP001497497"/>
    </source>
</evidence>
<comment type="caution">
    <text evidence="2">The sequence shown here is derived from an EMBL/GenBank/DDBJ whole genome shotgun (WGS) entry which is preliminary data.</text>
</comment>
<accession>A0AAV2HNM1</accession>
<feature type="non-terminal residue" evidence="2">
    <location>
        <position position="116"/>
    </location>
</feature>
<dbReference type="Proteomes" id="UP001497497">
    <property type="component" value="Unassembled WGS sequence"/>
</dbReference>
<dbReference type="EMBL" id="CAXITT010000207">
    <property type="protein sequence ID" value="CAL1535653.1"/>
    <property type="molecule type" value="Genomic_DNA"/>
</dbReference>
<evidence type="ECO:0000256" key="1">
    <source>
        <dbReference type="SAM" id="MobiDB-lite"/>
    </source>
</evidence>
<dbReference type="AlphaFoldDB" id="A0AAV2HNM1"/>
<feature type="region of interest" description="Disordered" evidence="1">
    <location>
        <begin position="1"/>
        <end position="38"/>
    </location>
</feature>
<organism evidence="2 3">
    <name type="scientific">Lymnaea stagnalis</name>
    <name type="common">Great pond snail</name>
    <name type="synonym">Helix stagnalis</name>
    <dbReference type="NCBI Taxonomy" id="6523"/>
    <lineage>
        <taxon>Eukaryota</taxon>
        <taxon>Metazoa</taxon>
        <taxon>Spiralia</taxon>
        <taxon>Lophotrochozoa</taxon>
        <taxon>Mollusca</taxon>
        <taxon>Gastropoda</taxon>
        <taxon>Heterobranchia</taxon>
        <taxon>Euthyneura</taxon>
        <taxon>Panpulmonata</taxon>
        <taxon>Hygrophila</taxon>
        <taxon>Lymnaeoidea</taxon>
        <taxon>Lymnaeidae</taxon>
        <taxon>Lymnaea</taxon>
    </lineage>
</organism>
<name>A0AAV2HNM1_LYMST</name>